<evidence type="ECO:0000313" key="3">
    <source>
        <dbReference type="Proteomes" id="UP000226179"/>
    </source>
</evidence>
<evidence type="ECO:0000313" key="2">
    <source>
        <dbReference type="EMBL" id="PGH25949.1"/>
    </source>
</evidence>
<keyword evidence="1" id="KW-1133">Transmembrane helix</keyword>
<keyword evidence="1" id="KW-0472">Membrane</keyword>
<protein>
    <submittedName>
        <fullName evidence="2">Uncharacterized protein</fullName>
    </submittedName>
</protein>
<evidence type="ECO:0000256" key="1">
    <source>
        <dbReference type="SAM" id="Phobius"/>
    </source>
</evidence>
<dbReference type="RefSeq" id="WP_158412556.1">
    <property type="nucleotide sequence ID" value="NZ_CP077150.1"/>
</dbReference>
<feature type="transmembrane region" description="Helical" evidence="1">
    <location>
        <begin position="20"/>
        <end position="41"/>
    </location>
</feature>
<dbReference type="AlphaFoldDB" id="A0A2B7YY65"/>
<comment type="caution">
    <text evidence="2">The sequence shown here is derived from an EMBL/GenBank/DDBJ whole genome shotgun (WGS) entry which is preliminary data.</text>
</comment>
<dbReference type="EMBL" id="NJGJ01000001">
    <property type="protein sequence ID" value="PGH25949.1"/>
    <property type="molecule type" value="Genomic_DNA"/>
</dbReference>
<sequence length="175" mass="21014">MDNIRIREDKNRLIIKKGWIAKKFIILYFVIVASVLLLYVNLSLPSEEFKRKYPYVIFFIRFSAVSIYFLYLNRDIKANFILESIDIDFINRKISLQLHKRNKILDFKEVKKINIRDIKNIDAEKNPKEKYTLEFIINEDSSKYLWGFALSESKAQEIKEKLLKIFREEASYEVS</sequence>
<name>A0A2B7YY65_9FUSO</name>
<dbReference type="Proteomes" id="UP000226179">
    <property type="component" value="Unassembled WGS sequence"/>
</dbReference>
<proteinExistence type="predicted"/>
<reference evidence="2 3" key="1">
    <citation type="submission" date="2017-06" db="EMBL/GenBank/DDBJ databases">
        <title>Draft genome sequence of Fusobacterium nucleatum subsp. animalis KCOM 1280 (=ChDC F318).</title>
        <authorList>
            <person name="Kook J.-K."/>
            <person name="Park S.-N."/>
            <person name="Lim Y.K."/>
            <person name="Roh H."/>
        </authorList>
    </citation>
    <scope>NUCLEOTIDE SEQUENCE [LARGE SCALE GENOMIC DNA]</scope>
    <source>
        <strain evidence="3">KCOM 1280 ( ChDC F318)</strain>
    </source>
</reference>
<feature type="transmembrane region" description="Helical" evidence="1">
    <location>
        <begin position="53"/>
        <end position="72"/>
    </location>
</feature>
<gene>
    <name evidence="2" type="ORF">RN90_11720</name>
</gene>
<organism evidence="2 3">
    <name type="scientific">Fusobacterium animalis</name>
    <dbReference type="NCBI Taxonomy" id="76859"/>
    <lineage>
        <taxon>Bacteria</taxon>
        <taxon>Fusobacteriati</taxon>
        <taxon>Fusobacteriota</taxon>
        <taxon>Fusobacteriia</taxon>
        <taxon>Fusobacteriales</taxon>
        <taxon>Fusobacteriaceae</taxon>
        <taxon>Fusobacterium</taxon>
    </lineage>
</organism>
<keyword evidence="1" id="KW-0812">Transmembrane</keyword>
<accession>A0A2B7YY65</accession>